<dbReference type="InterPro" id="IPR011050">
    <property type="entry name" value="Pectin_lyase_fold/virulence"/>
</dbReference>
<feature type="signal peptide" evidence="3">
    <location>
        <begin position="1"/>
        <end position="23"/>
    </location>
</feature>
<reference evidence="4" key="1">
    <citation type="submission" date="2016-04" db="EMBL/GenBank/DDBJ databases">
        <authorList>
            <person name="Evans L.H."/>
            <person name="Alamgir A."/>
            <person name="Owens N."/>
            <person name="Weber N.D."/>
            <person name="Virtaneva K."/>
            <person name="Barbian K."/>
            <person name="Babar A."/>
            <person name="Rosenke K."/>
        </authorList>
    </citation>
    <scope>NUCLEOTIDE SEQUENCE</scope>
    <source>
        <strain evidence="4">86-1</strain>
    </source>
</reference>
<dbReference type="PANTHER" id="PTHR42970:SF1">
    <property type="entry name" value="PECTATE LYASE C-RELATED"/>
    <property type="match status" value="1"/>
</dbReference>
<organism evidence="4">
    <name type="scientific">uncultured Dysgonomonas sp</name>
    <dbReference type="NCBI Taxonomy" id="206096"/>
    <lineage>
        <taxon>Bacteria</taxon>
        <taxon>Pseudomonadati</taxon>
        <taxon>Bacteroidota</taxon>
        <taxon>Bacteroidia</taxon>
        <taxon>Bacteroidales</taxon>
        <taxon>Dysgonomonadaceae</taxon>
        <taxon>Dysgonomonas</taxon>
        <taxon>environmental samples</taxon>
    </lineage>
</organism>
<dbReference type="InterPro" id="IPR012334">
    <property type="entry name" value="Pectin_lyas_fold"/>
</dbReference>
<accession>A0A212JXI2</accession>
<gene>
    <name evidence="4" type="ORF">KL86DYS1_30726</name>
</gene>
<proteinExistence type="predicted"/>
<evidence type="ECO:0000256" key="2">
    <source>
        <dbReference type="ARBA" id="ARBA00023180"/>
    </source>
</evidence>
<dbReference type="EMBL" id="FLUM01000003">
    <property type="protein sequence ID" value="SBW04005.1"/>
    <property type="molecule type" value="Genomic_DNA"/>
</dbReference>
<evidence type="ECO:0000256" key="1">
    <source>
        <dbReference type="ARBA" id="ARBA00022723"/>
    </source>
</evidence>
<name>A0A212JXI2_9BACT</name>
<keyword evidence="2" id="KW-0325">Glycoprotein</keyword>
<protein>
    <recommendedName>
        <fullName evidence="5">Pectate lyase</fullName>
    </recommendedName>
</protein>
<dbReference type="Gene3D" id="2.160.20.10">
    <property type="entry name" value="Single-stranded right-handed beta-helix, Pectin lyase-like"/>
    <property type="match status" value="1"/>
</dbReference>
<keyword evidence="1" id="KW-0479">Metal-binding</keyword>
<dbReference type="PANTHER" id="PTHR42970">
    <property type="entry name" value="PECTATE LYASE C-RELATED"/>
    <property type="match status" value="1"/>
</dbReference>
<evidence type="ECO:0000313" key="4">
    <source>
        <dbReference type="EMBL" id="SBW04005.1"/>
    </source>
</evidence>
<sequence length="457" mass="50561">MKILLLYLTGILCTISLISQTPAFPGAEGGGMYTSGGRGGKVYYVNSLEDTITGNKKTQEGTLRWCLKRPGAKTILFKVAGIIHLKSKLQISDSTTIAGQSAPGDGICIADYPVRVEGNNIIIRYIRFRLGDLQKVQDDALYGFRNKDIIIDHCSMSWSTDECSSFYDNENFTMQWCIISESLRGSVHQKGSHGYGAIWGGKKASYHHNLLAHHDSRNPRMCGSRYSNQPELELVDFRNNVIYNWGSNSGYAGEGGRYNFANNYYKPSPTSSNPDRIFSPNADDGTNKQTKGTWGKFFIDGNYFPESKKVSRNNLIGLQPNPSSKDIKDIVVDKPFDVPYISTDNAKDAYKKVLANAGASYKRDKTDARIVNETARGLTPVRASGNVGTKPGLIDSQNDVGGWETYTYDPATVPVDLNIDGIPDGWLEKYHPGKLANDINGEGYTYLEVYLNSLLIK</sequence>
<evidence type="ECO:0000256" key="3">
    <source>
        <dbReference type="SAM" id="SignalP"/>
    </source>
</evidence>
<dbReference type="GO" id="GO:0046872">
    <property type="term" value="F:metal ion binding"/>
    <property type="evidence" value="ECO:0007669"/>
    <property type="project" value="UniProtKB-KW"/>
</dbReference>
<dbReference type="RefSeq" id="WP_296942784.1">
    <property type="nucleotide sequence ID" value="NZ_LT599032.1"/>
</dbReference>
<evidence type="ECO:0008006" key="5">
    <source>
        <dbReference type="Google" id="ProtNLM"/>
    </source>
</evidence>
<dbReference type="InterPro" id="IPR052063">
    <property type="entry name" value="Polysaccharide_Lyase_1"/>
</dbReference>
<feature type="chain" id="PRO_5013188399" description="Pectate lyase" evidence="3">
    <location>
        <begin position="24"/>
        <end position="457"/>
    </location>
</feature>
<keyword evidence="3" id="KW-0732">Signal</keyword>
<dbReference type="AlphaFoldDB" id="A0A212JXI2"/>
<dbReference type="SUPFAM" id="SSF51126">
    <property type="entry name" value="Pectin lyase-like"/>
    <property type="match status" value="1"/>
</dbReference>